<dbReference type="OrthoDB" id="966051at2"/>
<dbReference type="HOGENOM" id="CLU_351916_0_0_3"/>
<organism evidence="3 4">
    <name type="scientific">Gloeobacter kilaueensis (strain ATCC BAA-2537 / CCAP 1431/1 / ULC 316 / JS1)</name>
    <dbReference type="NCBI Taxonomy" id="1183438"/>
    <lineage>
        <taxon>Bacteria</taxon>
        <taxon>Bacillati</taxon>
        <taxon>Cyanobacteriota</taxon>
        <taxon>Cyanophyceae</taxon>
        <taxon>Gloeobacterales</taxon>
        <taxon>Gloeobacteraceae</taxon>
        <taxon>Gloeobacter</taxon>
    </lineage>
</organism>
<evidence type="ECO:0000313" key="4">
    <source>
        <dbReference type="Proteomes" id="UP000017396"/>
    </source>
</evidence>
<evidence type="ECO:0000313" key="3">
    <source>
        <dbReference type="EMBL" id="AGY57154.1"/>
    </source>
</evidence>
<protein>
    <submittedName>
        <fullName evidence="3">Mu-like prophage protein</fullName>
    </submittedName>
</protein>
<feature type="domain" description="Tape measure protein N-terminal" evidence="2">
    <location>
        <begin position="176"/>
        <end position="365"/>
    </location>
</feature>
<gene>
    <name evidence="3" type="ORF">GKIL_0908</name>
</gene>
<sequence length="865" mass="91359">MPAKQLVVKFSTDGLPQTITEIRRANTEYDQIAKTQIQGLEKAKIRLKELAAEPVVDLAAVKKQTAAVEAEEQRLARTVSAAFRELGVQSGAEIEGLKNRAIAAFEAIQKNGVASAKEVERAELALQKRLEALDGQLDRTQESAGGFGKILGTLKGAFLGAVAASAAYAALDIAKEFVASSAAAQQLQVRLERVTGSQQNAAKQYKDLQALADRYGLEIDGLTQAYNDLRRSTNDANIPAEKANQLFRDITLAGRAAGIETGTLNGAIVQLGQGLGSGVLRGDEFNSVIESGLIPLSAFAQALGTTNEQVRKSAEGGKITTAVILEAARITGEKAAPAAEEAGKKAEGAFNRWGNAVKRLRDAFAQPGGLLDILTQVINKSAEALTAAQKAVEQGTDKTPPAFSNPTAIPTYQPNPSKINLPRIVPPPAAFLQRGFEAQKELPSFLGTLTPLPPAPANALAESQKFSKELDELQDKLKKYRDGTLAATQAEVLGWQQRIKALNEYFDPLGKLEDQQRKAEEAAKKATEAQKKQANETARAAESVYNDVVRLSRELEAQESKQFYKELGAALEVVNKELERQDELARKLQPGGSGGYKAIFGDSTTDVGAYSQFGNFFAPAVQPAKQAADTLDLVKAQTDLARESFDRFSESLVKGGDAFGSFAQAVIKGLQQIAAQELSKYLFKSFLGLTGLGGGFTGASGSSELGSFAGITPTAFAGLGSVPATALPAADSIPSIFTSPAGGLDFSGATFLGGLKAGGYIQHKASGGLFSGPGTGTSDSIPAYVSNGEYLLPADTTRRLSVRALDRLRAGESGASVFAGGAGGGGDINVYQTINTPDANSFRKSRSQIAREQAIDLDRAKRRNG</sequence>
<reference evidence="3 4" key="1">
    <citation type="journal article" date="2013" name="PLoS ONE">
        <title>Cultivation and Complete Genome Sequencing of Gloeobacter kilaueensis sp. nov., from a Lava Cave in Kilauea Caldera, Hawai'i.</title>
        <authorList>
            <person name="Saw J.H."/>
            <person name="Schatz M."/>
            <person name="Brown M.V."/>
            <person name="Kunkel D.D."/>
            <person name="Foster J.S."/>
            <person name="Shick H."/>
            <person name="Christensen S."/>
            <person name="Hou S."/>
            <person name="Wan X."/>
            <person name="Donachie S.P."/>
        </authorList>
    </citation>
    <scope>NUCLEOTIDE SEQUENCE [LARGE SCALE GENOMIC DNA]</scope>
    <source>
        <strain evidence="4">JS</strain>
    </source>
</reference>
<keyword evidence="4" id="KW-1185">Reference proteome</keyword>
<name>U5QHP6_GLOK1</name>
<proteinExistence type="predicted"/>
<evidence type="ECO:0000256" key="1">
    <source>
        <dbReference type="SAM" id="MobiDB-lite"/>
    </source>
</evidence>
<feature type="compositionally biased region" description="Polar residues" evidence="1">
    <location>
        <begin position="402"/>
        <end position="415"/>
    </location>
</feature>
<feature type="region of interest" description="Disordered" evidence="1">
    <location>
        <begin position="516"/>
        <end position="539"/>
    </location>
</feature>
<accession>U5QHP6</accession>
<dbReference type="AlphaFoldDB" id="U5QHP6"/>
<dbReference type="Pfam" id="PF20155">
    <property type="entry name" value="TMP_3"/>
    <property type="match status" value="1"/>
</dbReference>
<dbReference type="eggNOG" id="COG0419">
    <property type="taxonomic scope" value="Bacteria"/>
</dbReference>
<dbReference type="KEGG" id="glj:GKIL_0908"/>
<dbReference type="EMBL" id="CP003587">
    <property type="protein sequence ID" value="AGY57154.1"/>
    <property type="molecule type" value="Genomic_DNA"/>
</dbReference>
<feature type="region of interest" description="Disordered" evidence="1">
    <location>
        <begin position="841"/>
        <end position="865"/>
    </location>
</feature>
<dbReference type="RefSeq" id="WP_023172214.1">
    <property type="nucleotide sequence ID" value="NC_022600.1"/>
</dbReference>
<dbReference type="eggNOG" id="COG5281">
    <property type="taxonomic scope" value="Bacteria"/>
</dbReference>
<feature type="compositionally biased region" description="Basic and acidic residues" evidence="1">
    <location>
        <begin position="516"/>
        <end position="534"/>
    </location>
</feature>
<dbReference type="NCBIfam" id="TIGR02675">
    <property type="entry name" value="tape_meas_nterm"/>
    <property type="match status" value="1"/>
</dbReference>
<dbReference type="Proteomes" id="UP000017396">
    <property type="component" value="Chromosome"/>
</dbReference>
<dbReference type="STRING" id="1183438.GKIL_0908"/>
<evidence type="ECO:0000259" key="2">
    <source>
        <dbReference type="Pfam" id="PF20155"/>
    </source>
</evidence>
<feature type="region of interest" description="Disordered" evidence="1">
    <location>
        <begin position="395"/>
        <end position="415"/>
    </location>
</feature>
<dbReference type="InterPro" id="IPR013491">
    <property type="entry name" value="Tape_meas_N"/>
</dbReference>